<dbReference type="GO" id="GO:0072344">
    <property type="term" value="P:rescue of stalled ribosome"/>
    <property type="evidence" value="ECO:0007669"/>
    <property type="project" value="InterPro"/>
</dbReference>
<dbReference type="GO" id="GO:0005634">
    <property type="term" value="C:nucleus"/>
    <property type="evidence" value="ECO:0007669"/>
    <property type="project" value="InterPro"/>
</dbReference>
<sequence length="411" mass="46027">MVNKNKLAQKYGGKPQASNKIVVPEVETTGRRLCNCQARLHALVRNCLGCGKIVCVQEGSGPCMVCGTLVCTEEEKEILQRNSRKSAELYKKLTGKEMPAGGIHSLAAIGHQVELARDFRDRLLIADADTERRTRVNDLESDYCNIDRNPYLTKEERAQIVQRRDELKRMREEQKRSMILNIDLENMVATHTDTDKRATDPNYDPVIRTILEKSETRRQLAEVNVPVSAQWEPKGFIPQYAQQFAHKPTEVTEVSELCYFNEEALAAETERAGYAVALPQPAGSYLANGLLKYIRWDEDLLLKGPLYVCAKTDATPQADIDAFSKNLKTGASAPSGFPTGCVVGKAYLDEVMTLTDYSDEVDKKHLPFGSGDFVLHFSHVIPLAVPVPYLPQSNFFQVEPSFRDVLAKVFV</sequence>
<dbReference type="PANTHER" id="PTHR12963">
    <property type="entry name" value="THYROID RECEPTOR INTERACTING PROTEIN RELATED"/>
    <property type="match status" value="1"/>
</dbReference>
<dbReference type="AlphaFoldDB" id="A0AA36D532"/>
<evidence type="ECO:0000259" key="2">
    <source>
        <dbReference type="Pfam" id="PF23134"/>
    </source>
</evidence>
<comment type="caution">
    <text evidence="3">The sequence shown here is derived from an EMBL/GenBank/DDBJ whole genome shotgun (WGS) entry which is preliminary data.</text>
</comment>
<dbReference type="Pfam" id="PF06221">
    <property type="entry name" value="zf-C2HC5"/>
    <property type="match status" value="1"/>
</dbReference>
<keyword evidence="4" id="KW-1185">Reference proteome</keyword>
<dbReference type="Pfam" id="PF23134">
    <property type="entry name" value="TRIP4_3rd"/>
    <property type="match status" value="1"/>
</dbReference>
<dbReference type="EMBL" id="CATQJA010002663">
    <property type="protein sequence ID" value="CAJ0581242.1"/>
    <property type="molecule type" value="Genomic_DNA"/>
</dbReference>
<reference evidence="3" key="1">
    <citation type="submission" date="2023-06" db="EMBL/GenBank/DDBJ databases">
        <authorList>
            <person name="Delattre M."/>
        </authorList>
    </citation>
    <scope>NUCLEOTIDE SEQUENCE</scope>
    <source>
        <strain evidence="3">AF72</strain>
    </source>
</reference>
<accession>A0AA36D532</accession>
<evidence type="ECO:0000259" key="1">
    <source>
        <dbReference type="Pfam" id="PF06221"/>
    </source>
</evidence>
<protein>
    <recommendedName>
        <fullName evidence="5">Activating signal cointegrator 1</fullName>
    </recommendedName>
</protein>
<dbReference type="InterPro" id="IPR009349">
    <property type="entry name" value="TRIP4/RQT4_C2HC5_Znf"/>
</dbReference>
<dbReference type="InterPro" id="IPR039128">
    <property type="entry name" value="TRIP4-like"/>
</dbReference>
<dbReference type="GO" id="GO:0180022">
    <property type="term" value="C:RQC-trigger complex"/>
    <property type="evidence" value="ECO:0007669"/>
    <property type="project" value="InterPro"/>
</dbReference>
<evidence type="ECO:0000313" key="3">
    <source>
        <dbReference type="EMBL" id="CAJ0581242.1"/>
    </source>
</evidence>
<feature type="domain" description="TRIP4/RQT4 C2HC5-type zinc finger" evidence="1">
    <location>
        <begin position="32"/>
        <end position="77"/>
    </location>
</feature>
<feature type="non-terminal residue" evidence="3">
    <location>
        <position position="1"/>
    </location>
</feature>
<evidence type="ECO:0008006" key="5">
    <source>
        <dbReference type="Google" id="ProtNLM"/>
    </source>
</evidence>
<gene>
    <name evidence="3" type="ORF">MSPICULIGERA_LOCUS19408</name>
</gene>
<dbReference type="InterPro" id="IPR056993">
    <property type="entry name" value="TRIP4_3rd_dom"/>
</dbReference>
<dbReference type="PANTHER" id="PTHR12963:SF4">
    <property type="entry name" value="ACTIVATING SIGNAL COINTEGRATOR 1"/>
    <property type="match status" value="1"/>
</dbReference>
<name>A0AA36D532_9BILA</name>
<feature type="domain" description="Activating signal cointegrator 1 third" evidence="2">
    <location>
        <begin position="140"/>
        <end position="184"/>
    </location>
</feature>
<proteinExistence type="predicted"/>
<dbReference type="GO" id="GO:0045893">
    <property type="term" value="P:positive regulation of DNA-templated transcription"/>
    <property type="evidence" value="ECO:0007669"/>
    <property type="project" value="TreeGrafter"/>
</dbReference>
<organism evidence="3 4">
    <name type="scientific">Mesorhabditis spiculigera</name>
    <dbReference type="NCBI Taxonomy" id="96644"/>
    <lineage>
        <taxon>Eukaryota</taxon>
        <taxon>Metazoa</taxon>
        <taxon>Ecdysozoa</taxon>
        <taxon>Nematoda</taxon>
        <taxon>Chromadorea</taxon>
        <taxon>Rhabditida</taxon>
        <taxon>Rhabditina</taxon>
        <taxon>Rhabditomorpha</taxon>
        <taxon>Rhabditoidea</taxon>
        <taxon>Rhabditidae</taxon>
        <taxon>Mesorhabditinae</taxon>
        <taxon>Mesorhabditis</taxon>
    </lineage>
</organism>
<dbReference type="Proteomes" id="UP001177023">
    <property type="component" value="Unassembled WGS sequence"/>
</dbReference>
<dbReference type="GO" id="GO:0008270">
    <property type="term" value="F:zinc ion binding"/>
    <property type="evidence" value="ECO:0007669"/>
    <property type="project" value="InterPro"/>
</dbReference>
<evidence type="ECO:0000313" key="4">
    <source>
        <dbReference type="Proteomes" id="UP001177023"/>
    </source>
</evidence>